<feature type="coiled-coil region" evidence="3">
    <location>
        <begin position="214"/>
        <end position="241"/>
    </location>
</feature>
<dbReference type="Ensembl" id="ENSORLT00020017412.1">
    <property type="protein sequence ID" value="ENSORLP00020010695.1"/>
    <property type="gene ID" value="ENSORLG00020011631.1"/>
</dbReference>
<reference evidence="4" key="4">
    <citation type="submission" date="2025-09" db="UniProtKB">
        <authorList>
            <consortium name="Ensembl"/>
        </authorList>
    </citation>
    <scope>IDENTIFICATION</scope>
    <source>
        <strain evidence="4">HNI</strain>
    </source>
</reference>
<dbReference type="PANTHER" id="PTHR23169:SF25">
    <property type="entry name" value="MICROTUBULE-ACTIN CROSS-LINKING FACTOR 1, ISOFORMS 1_2_3_4_5"/>
    <property type="match status" value="1"/>
</dbReference>
<dbReference type="FunFam" id="1.20.58.60:FF:000010">
    <property type="entry name" value="plectin isoform X2"/>
    <property type="match status" value="1"/>
</dbReference>
<evidence type="ECO:0000256" key="2">
    <source>
        <dbReference type="ARBA" id="ARBA00022737"/>
    </source>
</evidence>
<dbReference type="SMART" id="SM00150">
    <property type="entry name" value="SPEC"/>
    <property type="match status" value="3"/>
</dbReference>
<keyword evidence="2" id="KW-0677">Repeat</keyword>
<dbReference type="SUPFAM" id="SSF46966">
    <property type="entry name" value="Spectrin repeat"/>
    <property type="match status" value="4"/>
</dbReference>
<dbReference type="Proteomes" id="UP000265180">
    <property type="component" value="Chromosome 11"/>
</dbReference>
<organism evidence="4 5">
    <name type="scientific">Oryzias latipes</name>
    <name type="common">Japanese rice fish</name>
    <name type="synonym">Japanese killifish</name>
    <dbReference type="NCBI Taxonomy" id="8090"/>
    <lineage>
        <taxon>Eukaryota</taxon>
        <taxon>Metazoa</taxon>
        <taxon>Chordata</taxon>
        <taxon>Craniata</taxon>
        <taxon>Vertebrata</taxon>
        <taxon>Euteleostomi</taxon>
        <taxon>Actinopterygii</taxon>
        <taxon>Neopterygii</taxon>
        <taxon>Teleostei</taxon>
        <taxon>Neoteleostei</taxon>
        <taxon>Acanthomorphata</taxon>
        <taxon>Ovalentaria</taxon>
        <taxon>Atherinomorphae</taxon>
        <taxon>Beloniformes</taxon>
        <taxon>Adrianichthyidae</taxon>
        <taxon>Oryziinae</taxon>
        <taxon>Oryzias</taxon>
    </lineage>
</organism>
<evidence type="ECO:0000313" key="5">
    <source>
        <dbReference type="Proteomes" id="UP000265180"/>
    </source>
</evidence>
<evidence type="ECO:0000256" key="1">
    <source>
        <dbReference type="ARBA" id="ARBA00022553"/>
    </source>
</evidence>
<evidence type="ECO:0000313" key="4">
    <source>
        <dbReference type="Ensembl" id="ENSORLP00020010695.1"/>
    </source>
</evidence>
<reference key="1">
    <citation type="journal article" date="2007" name="Nature">
        <title>The medaka draft genome and insights into vertebrate genome evolution.</title>
        <authorList>
            <person name="Kasahara M."/>
            <person name="Naruse K."/>
            <person name="Sasaki S."/>
            <person name="Nakatani Y."/>
            <person name="Qu W."/>
            <person name="Ahsan B."/>
            <person name="Yamada T."/>
            <person name="Nagayasu Y."/>
            <person name="Doi K."/>
            <person name="Kasai Y."/>
            <person name="Jindo T."/>
            <person name="Kobayashi D."/>
            <person name="Shimada A."/>
            <person name="Toyoda A."/>
            <person name="Kuroki Y."/>
            <person name="Fujiyama A."/>
            <person name="Sasaki T."/>
            <person name="Shimizu A."/>
            <person name="Asakawa S."/>
            <person name="Shimizu N."/>
            <person name="Hashimoto S."/>
            <person name="Yang J."/>
            <person name="Lee Y."/>
            <person name="Matsushima K."/>
            <person name="Sugano S."/>
            <person name="Sakaizumi M."/>
            <person name="Narita T."/>
            <person name="Ohishi K."/>
            <person name="Haga S."/>
            <person name="Ohta F."/>
            <person name="Nomoto H."/>
            <person name="Nogata K."/>
            <person name="Morishita T."/>
            <person name="Endo T."/>
            <person name="Shin-I T."/>
            <person name="Takeda H."/>
            <person name="Morishita S."/>
            <person name="Kohara Y."/>
        </authorList>
    </citation>
    <scope>NUCLEOTIDE SEQUENCE [LARGE SCALE GENOMIC DNA]</scope>
    <source>
        <strain>Hd-rR</strain>
    </source>
</reference>
<sequence>MIHFINSCWIFSQRWQADVADRESIFQALPAQVGQAKEAGSKLSSLHPDRSPELERYQEKANQITDRWSSIKRQMESRWTDLDVLGSELQQYRDGHSALIKWIEETTERQERTQPEQTDSKALSEQLAQQTALVVEIEQNQTKLDECQTHSKQYCSSVKDYELQLMTYRAFVESMHKSSVKRRRMHSSSDAITQEFMDLRTRYTSLVTLTTQHVKYISDALRRLEEEEKEVEEEKQARMGQVSDLLGWVKGLCGRSGGSSPESSLAVQQVLNKERAQVEAQLAELTNTYDQLLESSTQQLQELEQQLAKEEELKALTCGWAELLLCLPVRWGEENRVTYDTSVLHDRASEMKFCDMQKDLQAKGEALADTIRSVEEFLAERGESLSPEEKENLQTKLAMLKEQYNALTDSADASVSELNTAITTVVQQNTQRVRTNTLNQNSTALFVALKTLKFSQLYIYIYFTFYYFNFELQKSAWMFMSPCFQDRLRKSEALQDELSKFLLEHGSLGFWLEQSEQELHSLGEGETDAQGLKDRQIYVSFQLAEDVICHKADLRFVSISGQKVLSSVQGALELLGGSDPALHSTKQLVTNKLQDAHHRYTTLHTKSTELGTRLSGLLERYQQYQDEVVSLHSWLSTQEQNQSLTKSSGDTDPQNLQNTLRQLLQDELAERSVQLEKVKRAGRDLILCRAANFHKRSYYSILSFKQFASLSASVSERAEHLQTAVAQSVSVQEGLKGLLGWLEKLVLNPGPVEPTAQAKLRQELLSRQGSVEATRDSISSLLQSSDPSTASGLKVSLHDLSQRYTEAQASQAEREAELKVLLPRLESYERLEVDLQAFMQSRWCLLWPSDLTELQVAVSDVKAQYDTLGEELKKRLSLQQASLELREKAMRGTEELKSWLSDRESTLKQGQTASPSRPELVRAQAQQNKVKHWQHVHQCRRCYC</sequence>
<proteinExistence type="predicted"/>
<dbReference type="Gene3D" id="1.20.58.60">
    <property type="match status" value="3"/>
</dbReference>
<keyword evidence="1" id="KW-0597">Phosphoprotein</keyword>
<evidence type="ECO:0000256" key="3">
    <source>
        <dbReference type="SAM" id="Coils"/>
    </source>
</evidence>
<dbReference type="AlphaFoldDB" id="A0A3P9KQC5"/>
<accession>A0A3P9KQC5</accession>
<protein>
    <submittedName>
        <fullName evidence="4">Uncharacterized protein</fullName>
    </submittedName>
</protein>
<reference evidence="4" key="3">
    <citation type="submission" date="2025-08" db="UniProtKB">
        <authorList>
            <consortium name="Ensembl"/>
        </authorList>
    </citation>
    <scope>IDENTIFICATION</scope>
    <source>
        <strain evidence="4">HNI</strain>
    </source>
</reference>
<dbReference type="InterPro" id="IPR018159">
    <property type="entry name" value="Spectrin/alpha-actinin"/>
</dbReference>
<dbReference type="InterPro" id="IPR043197">
    <property type="entry name" value="Plakin"/>
</dbReference>
<dbReference type="PANTHER" id="PTHR23169">
    <property type="entry name" value="ENVOPLAKIN"/>
    <property type="match status" value="1"/>
</dbReference>
<dbReference type="GO" id="GO:0045104">
    <property type="term" value="P:intermediate filament cytoskeleton organization"/>
    <property type="evidence" value="ECO:0007669"/>
    <property type="project" value="InterPro"/>
</dbReference>
<name>A0A3P9KQC5_ORYLA</name>
<keyword evidence="3" id="KW-0175">Coiled coil</keyword>
<reference evidence="4 5" key="2">
    <citation type="submission" date="2017-04" db="EMBL/GenBank/DDBJ databases">
        <title>CpG methylation of centromeres and impact of large insertions on vertebrate speciation.</title>
        <authorList>
            <person name="Ichikawa K."/>
            <person name="Yoshimura J."/>
            <person name="Morishita S."/>
        </authorList>
    </citation>
    <scope>NUCLEOTIDE SEQUENCE</scope>
    <source>
        <strain evidence="4 5">HNI</strain>
    </source>
</reference>
<feature type="coiled-coil region" evidence="3">
    <location>
        <begin position="268"/>
        <end position="313"/>
    </location>
</feature>